<dbReference type="PANTHER" id="PTHR48111">
    <property type="entry name" value="REGULATOR OF RPOS"/>
    <property type="match status" value="1"/>
</dbReference>
<organism evidence="10 11">
    <name type="scientific">Pannonibacter phragmitetus</name>
    <dbReference type="NCBI Taxonomy" id="121719"/>
    <lineage>
        <taxon>Bacteria</taxon>
        <taxon>Pseudomonadati</taxon>
        <taxon>Pseudomonadota</taxon>
        <taxon>Alphaproteobacteria</taxon>
        <taxon>Hyphomicrobiales</taxon>
        <taxon>Stappiaceae</taxon>
        <taxon>Pannonibacter</taxon>
    </lineage>
</organism>
<dbReference type="GO" id="GO:0000976">
    <property type="term" value="F:transcription cis-regulatory region binding"/>
    <property type="evidence" value="ECO:0007669"/>
    <property type="project" value="TreeGrafter"/>
</dbReference>
<reference evidence="10 11" key="1">
    <citation type="submission" date="2018-06" db="EMBL/GenBank/DDBJ databases">
        <authorList>
            <consortium name="Pathogen Informatics"/>
            <person name="Doyle S."/>
        </authorList>
    </citation>
    <scope>NUCLEOTIDE SEQUENCE [LARGE SCALE GENOMIC DNA]</scope>
    <source>
        <strain evidence="10 11">NCTC13350</strain>
    </source>
</reference>
<proteinExistence type="predicted"/>
<dbReference type="GO" id="GO:0006355">
    <property type="term" value="P:regulation of DNA-templated transcription"/>
    <property type="evidence" value="ECO:0007669"/>
    <property type="project" value="InterPro"/>
</dbReference>
<dbReference type="EMBL" id="UGSK01000002">
    <property type="protein sequence ID" value="SUC82704.1"/>
    <property type="molecule type" value="Genomic_DNA"/>
</dbReference>
<dbReference type="PROSITE" id="PS50110">
    <property type="entry name" value="RESPONSE_REGULATORY"/>
    <property type="match status" value="1"/>
</dbReference>
<evidence type="ECO:0000256" key="2">
    <source>
        <dbReference type="ARBA" id="ARBA00023012"/>
    </source>
</evidence>
<evidence type="ECO:0000259" key="9">
    <source>
        <dbReference type="PROSITE" id="PS51755"/>
    </source>
</evidence>
<dbReference type="Gene3D" id="6.10.250.690">
    <property type="match status" value="1"/>
</dbReference>
<dbReference type="Pfam" id="PF00072">
    <property type="entry name" value="Response_reg"/>
    <property type="match status" value="1"/>
</dbReference>
<name>A0A379HJM2_9HYPH</name>
<dbReference type="SMART" id="SM00448">
    <property type="entry name" value="REC"/>
    <property type="match status" value="1"/>
</dbReference>
<evidence type="ECO:0000256" key="4">
    <source>
        <dbReference type="ARBA" id="ARBA00023125"/>
    </source>
</evidence>
<dbReference type="GO" id="GO:0005829">
    <property type="term" value="C:cytosol"/>
    <property type="evidence" value="ECO:0007669"/>
    <property type="project" value="TreeGrafter"/>
</dbReference>
<dbReference type="Pfam" id="PF00486">
    <property type="entry name" value="Trans_reg_C"/>
    <property type="match status" value="1"/>
</dbReference>
<keyword evidence="5" id="KW-0804">Transcription</keyword>
<evidence type="ECO:0000256" key="5">
    <source>
        <dbReference type="ARBA" id="ARBA00023163"/>
    </source>
</evidence>
<keyword evidence="1 6" id="KW-0597">Phosphoprotein</keyword>
<evidence type="ECO:0000256" key="7">
    <source>
        <dbReference type="PROSITE-ProRule" id="PRU01091"/>
    </source>
</evidence>
<protein>
    <submittedName>
        <fullName evidence="10">Mycobacterial persistence regulator A</fullName>
    </submittedName>
</protein>
<evidence type="ECO:0000256" key="1">
    <source>
        <dbReference type="ARBA" id="ARBA00022553"/>
    </source>
</evidence>
<dbReference type="InterPro" id="IPR001867">
    <property type="entry name" value="OmpR/PhoB-type_DNA-bd"/>
</dbReference>
<dbReference type="InterPro" id="IPR011006">
    <property type="entry name" value="CheY-like_superfamily"/>
</dbReference>
<evidence type="ECO:0000313" key="10">
    <source>
        <dbReference type="EMBL" id="SUC82704.1"/>
    </source>
</evidence>
<dbReference type="CDD" id="cd00383">
    <property type="entry name" value="trans_reg_C"/>
    <property type="match status" value="1"/>
</dbReference>
<dbReference type="GO" id="GO:0000156">
    <property type="term" value="F:phosphorelay response regulator activity"/>
    <property type="evidence" value="ECO:0007669"/>
    <property type="project" value="TreeGrafter"/>
</dbReference>
<keyword evidence="4 7" id="KW-0238">DNA-binding</keyword>
<feature type="DNA-binding region" description="OmpR/PhoB-type" evidence="7">
    <location>
        <begin position="151"/>
        <end position="248"/>
    </location>
</feature>
<dbReference type="GO" id="GO:0032993">
    <property type="term" value="C:protein-DNA complex"/>
    <property type="evidence" value="ECO:0007669"/>
    <property type="project" value="TreeGrafter"/>
</dbReference>
<dbReference type="InterPro" id="IPR036388">
    <property type="entry name" value="WH-like_DNA-bd_sf"/>
</dbReference>
<dbReference type="InterPro" id="IPR039420">
    <property type="entry name" value="WalR-like"/>
</dbReference>
<dbReference type="SUPFAM" id="SSF52172">
    <property type="entry name" value="CheY-like"/>
    <property type="match status" value="1"/>
</dbReference>
<feature type="modified residue" description="4-aspartylphosphate" evidence="6">
    <location>
        <position position="79"/>
    </location>
</feature>
<dbReference type="AlphaFoldDB" id="A0A379HJM2"/>
<dbReference type="Gene3D" id="3.40.50.2300">
    <property type="match status" value="1"/>
</dbReference>
<keyword evidence="2" id="KW-0902">Two-component regulatory system</keyword>
<evidence type="ECO:0000256" key="3">
    <source>
        <dbReference type="ARBA" id="ARBA00023015"/>
    </source>
</evidence>
<dbReference type="PROSITE" id="PS51755">
    <property type="entry name" value="OMPR_PHOB"/>
    <property type="match status" value="1"/>
</dbReference>
<dbReference type="PANTHER" id="PTHR48111:SF67">
    <property type="entry name" value="TRANSCRIPTIONAL REGULATORY PROTEIN TCTD"/>
    <property type="match status" value="1"/>
</dbReference>
<feature type="domain" description="Response regulatory" evidence="8">
    <location>
        <begin position="30"/>
        <end position="144"/>
    </location>
</feature>
<evidence type="ECO:0000259" key="8">
    <source>
        <dbReference type="PROSITE" id="PS50110"/>
    </source>
</evidence>
<accession>A0A379HJM2</accession>
<sequence length="251" mass="27894">MISPRQVCLIAHYESLLSVTCLTTEGTKVRIILVEDNMSLAQGIENALKDQGHAVDHLDDGLAAEEFLRTETCDVIIIDVNLPGLTGIELTRRLRQRGDATPVLILTAMGKTSDRVNGLDAGADDYLVKPFEMAELFARLRALSRRRPQVAPQIETAGSLTYDRQQRTVYRDGERLDLPRRELTLFELLLDQRGRLLAKEHITASLYGTGAEVEANAVELLISRLRRKLEGSGVQIRTARGLGYMLDTDPA</sequence>
<feature type="domain" description="OmpR/PhoB-type" evidence="9">
    <location>
        <begin position="151"/>
        <end position="248"/>
    </location>
</feature>
<dbReference type="Proteomes" id="UP000255000">
    <property type="component" value="Unassembled WGS sequence"/>
</dbReference>
<dbReference type="InterPro" id="IPR001789">
    <property type="entry name" value="Sig_transdc_resp-reg_receiver"/>
</dbReference>
<dbReference type="Gene3D" id="1.10.10.10">
    <property type="entry name" value="Winged helix-like DNA-binding domain superfamily/Winged helix DNA-binding domain"/>
    <property type="match status" value="1"/>
</dbReference>
<evidence type="ECO:0000313" key="11">
    <source>
        <dbReference type="Proteomes" id="UP000255000"/>
    </source>
</evidence>
<keyword evidence="3" id="KW-0805">Transcription regulation</keyword>
<evidence type="ECO:0000256" key="6">
    <source>
        <dbReference type="PROSITE-ProRule" id="PRU00169"/>
    </source>
</evidence>
<dbReference type="FunFam" id="3.40.50.2300:FF:000002">
    <property type="entry name" value="DNA-binding response regulator PhoP"/>
    <property type="match status" value="1"/>
</dbReference>
<gene>
    <name evidence="10" type="primary">mprA_3</name>
    <name evidence="10" type="ORF">NCTC13350_04197</name>
</gene>
<dbReference type="SMART" id="SM00862">
    <property type="entry name" value="Trans_reg_C"/>
    <property type="match status" value="1"/>
</dbReference>